<evidence type="ECO:0000256" key="2">
    <source>
        <dbReference type="ARBA" id="ARBA00022884"/>
    </source>
</evidence>
<reference evidence="6 7" key="1">
    <citation type="submission" date="2017-04" db="EMBL/GenBank/DDBJ databases">
        <authorList>
            <person name="Afonso C.L."/>
            <person name="Miller P.J."/>
            <person name="Scott M.A."/>
            <person name="Spackman E."/>
            <person name="Goraichik I."/>
            <person name="Dimitrov K.M."/>
            <person name="Suarez D.L."/>
            <person name="Swayne D.E."/>
        </authorList>
    </citation>
    <scope>NUCLEOTIDE SEQUENCE [LARGE SCALE GENOMIC DNA]</scope>
</reference>
<feature type="region of interest" description="Disordered" evidence="4">
    <location>
        <begin position="47"/>
        <end position="74"/>
    </location>
</feature>
<dbReference type="Pfam" id="PF00013">
    <property type="entry name" value="KH_1"/>
    <property type="match status" value="3"/>
</dbReference>
<dbReference type="PROSITE" id="PS50084">
    <property type="entry name" value="KH_TYPE_1"/>
    <property type="match status" value="3"/>
</dbReference>
<dbReference type="InterPro" id="IPR004087">
    <property type="entry name" value="KH_dom"/>
</dbReference>
<evidence type="ECO:0000256" key="3">
    <source>
        <dbReference type="PROSITE-ProRule" id="PRU00117"/>
    </source>
</evidence>
<dbReference type="Gene3D" id="3.30.1370.10">
    <property type="entry name" value="K Homology domain, type 1"/>
    <property type="match status" value="3"/>
</dbReference>
<evidence type="ECO:0000313" key="6">
    <source>
        <dbReference type="EMBL" id="SMN22884.1"/>
    </source>
</evidence>
<dbReference type="InterPro" id="IPR004088">
    <property type="entry name" value="KH_dom_type_1"/>
</dbReference>
<name>A0A1X7RBA8_9SACH</name>
<dbReference type="OrthoDB" id="1937934at2759"/>
<organism evidence="6 7">
    <name type="scientific">Maudiozyma saulgeensis</name>
    <dbReference type="NCBI Taxonomy" id="1789683"/>
    <lineage>
        <taxon>Eukaryota</taxon>
        <taxon>Fungi</taxon>
        <taxon>Dikarya</taxon>
        <taxon>Ascomycota</taxon>
        <taxon>Saccharomycotina</taxon>
        <taxon>Saccharomycetes</taxon>
        <taxon>Saccharomycetales</taxon>
        <taxon>Saccharomycetaceae</taxon>
        <taxon>Maudiozyma</taxon>
    </lineage>
</organism>
<dbReference type="SMART" id="SM00322">
    <property type="entry name" value="KH"/>
    <property type="match status" value="3"/>
</dbReference>
<gene>
    <name evidence="6" type="ORF">KASA_0D00418G</name>
</gene>
<feature type="region of interest" description="Disordered" evidence="4">
    <location>
        <begin position="1"/>
        <end position="32"/>
    </location>
</feature>
<feature type="compositionally biased region" description="Basic and acidic residues" evidence="4">
    <location>
        <begin position="21"/>
        <end position="32"/>
    </location>
</feature>
<proteinExistence type="predicted"/>
<feature type="domain" description="K Homology" evidence="5">
    <location>
        <begin position="350"/>
        <end position="420"/>
    </location>
</feature>
<keyword evidence="1" id="KW-0677">Repeat</keyword>
<feature type="region of interest" description="Disordered" evidence="4">
    <location>
        <begin position="146"/>
        <end position="166"/>
    </location>
</feature>
<accession>A0A1X7RBA8</accession>
<dbReference type="EMBL" id="FXLY01000015">
    <property type="protein sequence ID" value="SMN22884.1"/>
    <property type="molecule type" value="Genomic_DNA"/>
</dbReference>
<dbReference type="PANTHER" id="PTHR10288">
    <property type="entry name" value="KH DOMAIN CONTAINING RNA BINDING PROTEIN"/>
    <property type="match status" value="1"/>
</dbReference>
<evidence type="ECO:0000313" key="7">
    <source>
        <dbReference type="Proteomes" id="UP000196158"/>
    </source>
</evidence>
<feature type="compositionally biased region" description="Low complexity" evidence="4">
    <location>
        <begin position="272"/>
        <end position="290"/>
    </location>
</feature>
<dbReference type="CDD" id="cd22438">
    <property type="entry name" value="KH-I_PCBP_rpt1"/>
    <property type="match status" value="1"/>
</dbReference>
<dbReference type="SUPFAM" id="SSF54791">
    <property type="entry name" value="Eukaryotic type KH-domain (KH-domain type I)"/>
    <property type="match status" value="3"/>
</dbReference>
<protein>
    <submittedName>
        <fullName evidence="6">Similar to Saccharomyces cerevisiae YBR233W PBP2 RNA binding protein with similarity to mammalian heterogeneous nuclear RNP K protein</fullName>
    </submittedName>
</protein>
<keyword evidence="7" id="KW-1185">Reference proteome</keyword>
<evidence type="ECO:0000259" key="5">
    <source>
        <dbReference type="SMART" id="SM00322"/>
    </source>
</evidence>
<dbReference type="AlphaFoldDB" id="A0A1X7RBA8"/>
<feature type="domain" description="K Homology" evidence="5">
    <location>
        <begin position="172"/>
        <end position="243"/>
    </location>
</feature>
<feature type="region of interest" description="Disordered" evidence="4">
    <location>
        <begin position="267"/>
        <end position="292"/>
    </location>
</feature>
<evidence type="ECO:0000256" key="4">
    <source>
        <dbReference type="SAM" id="MobiDB-lite"/>
    </source>
</evidence>
<feature type="compositionally biased region" description="Acidic residues" evidence="4">
    <location>
        <begin position="152"/>
        <end position="166"/>
    </location>
</feature>
<dbReference type="GO" id="GO:0003723">
    <property type="term" value="F:RNA binding"/>
    <property type="evidence" value="ECO:0007669"/>
    <property type="project" value="UniProtKB-UniRule"/>
</dbReference>
<feature type="domain" description="K Homology" evidence="5">
    <location>
        <begin position="73"/>
        <end position="143"/>
    </location>
</feature>
<dbReference type="STRING" id="1789683.A0A1X7RBA8"/>
<dbReference type="InterPro" id="IPR036612">
    <property type="entry name" value="KH_dom_type_1_sf"/>
</dbReference>
<keyword evidence="2 3" id="KW-0694">RNA-binding</keyword>
<evidence type="ECO:0000256" key="1">
    <source>
        <dbReference type="ARBA" id="ARBA00022737"/>
    </source>
</evidence>
<dbReference type="Proteomes" id="UP000196158">
    <property type="component" value="Unassembled WGS sequence"/>
</dbReference>
<sequence>MSDEMETTIESSSLLVSGLKRKSENVGEEPHLEAAIKRVALNEEDITKDNTSVKTEEDEVSESSRNSSNNNPDHVNLRMLCLVRDASLIVGPKGETISRIKNETSTRINVSENIRGVPERVVYFRGSCEDIAKAFGKVSRILSGATLREEQENNETQEDSSEDQDKDIENTIPITVHLLIPHHLMGYVIGKHGSRLKEIEELSAARLSASPYQLLPSNDRILKVTGVADALHIATFYIAQTMTNFKDNLRNKKTIFYQPGPMYSVLGKNNHYHNNSNNSNSSNNSYRNRNGISSRGPMYMMVPLPLNNGPNNQSGAVYTPETAANATSFVPTLQIPNVRVVEIPPQSQQPLVQQDVYIDENFVGNIIGKEGKHINSIKETTGCSIFIEGPIKGAKERKLTIKGTPMGSQAAIMLISNKIELDKNNSNRHNSN</sequence>
<dbReference type="CDD" id="cd00105">
    <property type="entry name" value="KH-I"/>
    <property type="match status" value="1"/>
</dbReference>